<accession>A0ABP0KM13</accession>
<name>A0ABP0KM13_9DINO</name>
<feature type="compositionally biased region" description="Basic and acidic residues" evidence="2">
    <location>
        <begin position="495"/>
        <end position="504"/>
    </location>
</feature>
<feature type="coiled-coil region" evidence="1">
    <location>
        <begin position="590"/>
        <end position="617"/>
    </location>
</feature>
<evidence type="ECO:0000256" key="1">
    <source>
        <dbReference type="SAM" id="Coils"/>
    </source>
</evidence>
<reference evidence="3 4" key="1">
    <citation type="submission" date="2024-02" db="EMBL/GenBank/DDBJ databases">
        <authorList>
            <person name="Chen Y."/>
            <person name="Shah S."/>
            <person name="Dougan E. K."/>
            <person name="Thang M."/>
            <person name="Chan C."/>
        </authorList>
    </citation>
    <scope>NUCLEOTIDE SEQUENCE [LARGE SCALE GENOMIC DNA]</scope>
</reference>
<evidence type="ECO:0000256" key="2">
    <source>
        <dbReference type="SAM" id="MobiDB-lite"/>
    </source>
</evidence>
<protein>
    <submittedName>
        <fullName evidence="3">Uncharacterized protein</fullName>
    </submittedName>
</protein>
<feature type="region of interest" description="Disordered" evidence="2">
    <location>
        <begin position="640"/>
        <end position="666"/>
    </location>
</feature>
<evidence type="ECO:0000313" key="3">
    <source>
        <dbReference type="EMBL" id="CAK9027897.1"/>
    </source>
</evidence>
<feature type="region of interest" description="Disordered" evidence="2">
    <location>
        <begin position="84"/>
        <end position="118"/>
    </location>
</feature>
<dbReference type="Proteomes" id="UP001642484">
    <property type="component" value="Unassembled WGS sequence"/>
</dbReference>
<feature type="compositionally biased region" description="Basic and acidic residues" evidence="2">
    <location>
        <begin position="193"/>
        <end position="206"/>
    </location>
</feature>
<feature type="compositionally biased region" description="Pro residues" evidence="2">
    <location>
        <begin position="505"/>
        <end position="514"/>
    </location>
</feature>
<proteinExistence type="predicted"/>
<feature type="region of interest" description="Disordered" evidence="2">
    <location>
        <begin position="193"/>
        <end position="228"/>
    </location>
</feature>
<sequence>MKVTPWRKLSEELLSQGIKSFYRQKNLVPVGVTEEALAPWAAKMAMASRKLVQRFRRIYCETPENAKSNSLKELKRRLQRAEIIPPPRAKRGQTDEADMEPVEPQKAASPDTMEQLVSPPPKHLDFDWAKLSGLAQKRLVSNAAAKEKDNAVVSEKPVATPARSSRPLPGFVLKALEKQVVSVTPFATTAGDEDVKNEDVKPDGGKSSKQKKAKAKAKPKKISKKAKKVIADEEMERELCLVDASCEPQHSQKQPLPGEAPLLEEKCDKVAEPVYAGFCGVALDIDLDKSMDFLKPAGARGSHARSIVFPRGNEGFTFVHLGNRLAAVVALLTYYSLSQGCRVLIEQPQGSLACEHPRLEVLLRELGLYQASIWGGAYCQDATRSTPKQHVLYSQDYHLLSRLQAAAGYLSAERLAELRGPSLVKNRSVQMVLPKAPLVGDEKIYETSDVALLEENHGRKPSANQLAKALGISAHDAKEILDDMDPAPQNKKLRVSKEPDHHPPEPPAPAPSCPPDLEDTFRDEDVEVVEAVEPLSQSTRWEEIPAAQLDPPLETPPAGDLKAPVERLGSQRSIATLLQGQQLLKGGSKVLVLSDEEEEAEAQAAELLNTTEAHERRQSQEALRVAQEAKVNEALEQHELAKAARRSASPPPEGHAGAGADLPEGMASGTHVMEISSTTHRKEWATLSRVAKGPRASEFPEVARLFQGTKAQKLEVLKAFVERGSLEAIEASFQATRQHDDSLQVKRKLMTLDEMNAAGFSEHLACMAKEKKLGCIRRGAVPDPDAPNCQKSQRFWVNVGTEQTTTERQTLTTSMQAGIRGSDAMSAMGMMLPTPTLSVADPVALARQQQAAVAQSPAAPASPAPPVPRAEVKKELTALNSLLLDVGEYGDGRFSEGTTALNRHVGDSRMKRAEIGAVLKEVKKPRWPALNFEMLSSLLLKWVADLQRPYTDITEGALWRSDPRPEDEVWYEKPTVTNLNQWKISLLAPDIMHTFHLGTGRDIAASVLTILLRSRVFSGSNVAARMVTASRLIREWSKKDSTRNVLPSAWSLKKSNLGLKTGSYVHYHGKAWHIATILGFLVDFLEEQDVDSDLKMICWTGDYIMSMLHQERKDSGLLLSEESKEALRVVGGYHNKLLLSLHIRYKGFCCYLLFNVRPKFHMQVHMLETAAQTGRNPVVQANWMEEDFVRTVANLAKKTHKRTSHLTTLLRYTAGH</sequence>
<organism evidence="3 4">
    <name type="scientific">Durusdinium trenchii</name>
    <dbReference type="NCBI Taxonomy" id="1381693"/>
    <lineage>
        <taxon>Eukaryota</taxon>
        <taxon>Sar</taxon>
        <taxon>Alveolata</taxon>
        <taxon>Dinophyceae</taxon>
        <taxon>Suessiales</taxon>
        <taxon>Symbiodiniaceae</taxon>
        <taxon>Durusdinium</taxon>
    </lineage>
</organism>
<dbReference type="EMBL" id="CAXAMN010009213">
    <property type="protein sequence ID" value="CAK9027897.1"/>
    <property type="molecule type" value="Genomic_DNA"/>
</dbReference>
<comment type="caution">
    <text evidence="3">The sequence shown here is derived from an EMBL/GenBank/DDBJ whole genome shotgun (WGS) entry which is preliminary data.</text>
</comment>
<feature type="compositionally biased region" description="Basic residues" evidence="2">
    <location>
        <begin position="208"/>
        <end position="228"/>
    </location>
</feature>
<feature type="region of interest" description="Disordered" evidence="2">
    <location>
        <begin position="481"/>
        <end position="519"/>
    </location>
</feature>
<keyword evidence="4" id="KW-1185">Reference proteome</keyword>
<evidence type="ECO:0000313" key="4">
    <source>
        <dbReference type="Proteomes" id="UP001642484"/>
    </source>
</evidence>
<gene>
    <name evidence="3" type="ORF">CCMP2556_LOCUS16919</name>
</gene>
<keyword evidence="1" id="KW-0175">Coiled coil</keyword>